<dbReference type="RefSeq" id="WP_109264918.1">
    <property type="nucleotide sequence ID" value="NZ_QEWP01000010.1"/>
</dbReference>
<dbReference type="InterPro" id="IPR026444">
    <property type="entry name" value="Secre_tail"/>
</dbReference>
<dbReference type="Proteomes" id="UP000244956">
    <property type="component" value="Unassembled WGS sequence"/>
</dbReference>
<evidence type="ECO:0000313" key="2">
    <source>
        <dbReference type="EMBL" id="PWD98919.1"/>
    </source>
</evidence>
<comment type="caution">
    <text evidence="2">The sequence shown here is derived from an EMBL/GenBank/DDBJ whole genome shotgun (WGS) entry which is preliminary data.</text>
</comment>
<protein>
    <recommendedName>
        <fullName evidence="1">Secretion system C-terminal sorting domain-containing protein</fullName>
    </recommendedName>
</protein>
<dbReference type="InterPro" id="IPR011050">
    <property type="entry name" value="Pectin_lyase_fold/virulence"/>
</dbReference>
<sequence>MVYLKIVFLWLILILSGFDLPAQTVIWESEGENGNLAGTAEINEGCDFASQDAFVKMNSDAGNQLTFQDVEVPSSGTYQLVVHYFYVGAQPLEVFVNGISMGVKEFPSAHWCYQGVAAEYSMDIDLNEGINEVSFQTANGLAGPFIDKVQVLDATNIYLSFSDLEVKMVQGQTVHVAVEMSGVLNQEVRVSLSVPVDGADFIQVDQSTVTIPSGNEKALIKVYAPLRADKTDQTVLVQLSNPTSGVLLLNDQLTLQIAGTTNNYYVSSTTGNDNNDGLTPETPWKTLAKVSEFSYTPGDSVLFFSGDEFTGQLKINSSGIEGDPLVFSRYGPGNQPVLNGAGSSVGDFESTVFINNQSFIELQDLEITNDRKTSRSGSDDKVGYGIFVLNDGLEVMQHFRFEKLTIRDVFAVSTEGVEFNQLKVAGIYFRSERNTVAGEEKHIRDVLVDSCYITHTGKFGIWSQHAGGKSGIGNDSINRNMNLVFSNNHMFETGGSGITPGGSYNCLVENNTFEYTGSDADPRMAKRGSGAWFFNCRNVIAQYNKSLHVRGPADSYGMHIDFGNRNVILQYNYSEDSEGGFVEILGKNVNSVYRFNVSVNDGIRDKKGNTLWVSDYAGTNNKVLSDSNFIYNNTIYVDAAITPDISINAKNTFVYNNIFYAGAYASIGNNTDVNIETGSELKMSNNLFKGNINSIFANMDKNPVFGDPFFVKGGESETDSYYLGKESEALGSGISFPEPQFPMAGKGIFKDVDLYPQLDFYGNPVNVSNSIPNIGAYNGEGVGDVGIDEFEIIEATSLRFYPNPAKGEVFLSIKAEKHGTVMVLLSDLQGRELQREPFRVQPGNNTLEIQVSTELKNGIYLISMEENGLFISKRLLLVR</sequence>
<dbReference type="SUPFAM" id="SSF51126">
    <property type="entry name" value="Pectin lyase-like"/>
    <property type="match status" value="2"/>
</dbReference>
<accession>A0A2U2B762</accession>
<proteinExistence type="predicted"/>
<reference evidence="2 3" key="1">
    <citation type="submission" date="2018-05" db="EMBL/GenBank/DDBJ databases">
        <title>Marinilabilia rubrum sp. nov., isolated from saltern sediment.</title>
        <authorList>
            <person name="Zhang R."/>
        </authorList>
    </citation>
    <scope>NUCLEOTIDE SEQUENCE [LARGE SCALE GENOMIC DNA]</scope>
    <source>
        <strain evidence="2 3">WTE16</strain>
    </source>
</reference>
<dbReference type="InterPro" id="IPR006626">
    <property type="entry name" value="PbH1"/>
</dbReference>
<dbReference type="NCBIfam" id="TIGR04183">
    <property type="entry name" value="Por_Secre_tail"/>
    <property type="match status" value="1"/>
</dbReference>
<feature type="domain" description="Secretion system C-terminal sorting" evidence="1">
    <location>
        <begin position="801"/>
        <end position="874"/>
    </location>
</feature>
<dbReference type="AlphaFoldDB" id="A0A2U2B762"/>
<keyword evidence="3" id="KW-1185">Reference proteome</keyword>
<dbReference type="InterPro" id="IPR012334">
    <property type="entry name" value="Pectin_lyas_fold"/>
</dbReference>
<organism evidence="2 3">
    <name type="scientific">Marinilabilia rubra</name>
    <dbReference type="NCBI Taxonomy" id="2162893"/>
    <lineage>
        <taxon>Bacteria</taxon>
        <taxon>Pseudomonadati</taxon>
        <taxon>Bacteroidota</taxon>
        <taxon>Bacteroidia</taxon>
        <taxon>Marinilabiliales</taxon>
        <taxon>Marinilabiliaceae</taxon>
        <taxon>Marinilabilia</taxon>
    </lineage>
</organism>
<dbReference type="OrthoDB" id="3333873at2"/>
<evidence type="ECO:0000259" key="1">
    <source>
        <dbReference type="Pfam" id="PF18962"/>
    </source>
</evidence>
<dbReference type="Pfam" id="PF18962">
    <property type="entry name" value="Por_Secre_tail"/>
    <property type="match status" value="1"/>
</dbReference>
<dbReference type="EMBL" id="QEWP01000010">
    <property type="protein sequence ID" value="PWD98919.1"/>
    <property type="molecule type" value="Genomic_DNA"/>
</dbReference>
<dbReference type="SMART" id="SM00710">
    <property type="entry name" value="PbH1"/>
    <property type="match status" value="5"/>
</dbReference>
<name>A0A2U2B762_9BACT</name>
<dbReference type="Gene3D" id="2.60.120.260">
    <property type="entry name" value="Galactose-binding domain-like"/>
    <property type="match status" value="1"/>
</dbReference>
<gene>
    <name evidence="2" type="ORF">DDZ16_13035</name>
</gene>
<dbReference type="Gene3D" id="2.160.20.10">
    <property type="entry name" value="Single-stranded right-handed beta-helix, Pectin lyase-like"/>
    <property type="match status" value="1"/>
</dbReference>
<evidence type="ECO:0000313" key="3">
    <source>
        <dbReference type="Proteomes" id="UP000244956"/>
    </source>
</evidence>